<comment type="subcellular location">
    <subcellularLocation>
        <location evidence="1">Cell membrane</location>
        <topology evidence="1">Single-pass membrane protein</topology>
    </subcellularLocation>
    <subcellularLocation>
        <location evidence="2">Membrane</location>
        <topology evidence="2">Single-pass type I membrane protein</topology>
    </subcellularLocation>
</comment>
<evidence type="ECO:0000313" key="26">
    <source>
        <dbReference type="Proteomes" id="UP000289738"/>
    </source>
</evidence>
<dbReference type="PROSITE" id="PS00107">
    <property type="entry name" value="PROTEIN_KINASE_ATP"/>
    <property type="match status" value="1"/>
</dbReference>
<comment type="catalytic activity">
    <reaction evidence="21">
        <text>L-seryl-[protein] + ATP = O-phospho-L-seryl-[protein] + ADP + H(+)</text>
        <dbReference type="Rhea" id="RHEA:17989"/>
        <dbReference type="Rhea" id="RHEA-COMP:9863"/>
        <dbReference type="Rhea" id="RHEA-COMP:11604"/>
        <dbReference type="ChEBI" id="CHEBI:15378"/>
        <dbReference type="ChEBI" id="CHEBI:29999"/>
        <dbReference type="ChEBI" id="CHEBI:30616"/>
        <dbReference type="ChEBI" id="CHEBI:83421"/>
        <dbReference type="ChEBI" id="CHEBI:456216"/>
        <dbReference type="EC" id="2.7.11.1"/>
    </reaction>
</comment>
<evidence type="ECO:0000256" key="16">
    <source>
        <dbReference type="ARBA" id="ARBA00022989"/>
    </source>
</evidence>
<feature type="transmembrane region" description="Helical" evidence="23">
    <location>
        <begin position="6"/>
        <end position="26"/>
    </location>
</feature>
<evidence type="ECO:0000256" key="12">
    <source>
        <dbReference type="ARBA" id="ARBA00022737"/>
    </source>
</evidence>
<sequence length="1187" mass="130418">MAINPWFHVSVFLLSFYYTFALLSTLGKSITSTDDESALLAFKSSITSDPNHMLSNWSTSSSSSLCNWVGVICDLDNGRVKSLNLSNMGLVGTIPPHVGNLSFLEELDLKGNNFHGMLPQEMFSLHQLRLLNLSSNAFGGSIPQSVSNLSNLVEFDCSSNLINGTIPPVIGQLRQLKLFNFENNSLSGIIPPTVSNLTLLEVFNLGSNFISGEIPREVGDLTKLRRMRFDHNKLSGKIPATLFNMSVLYDFILHFNDLSGTLPSNICQGLPQLSYLYLNENDLSGKMPTVWHNCQELIHVNLSVNGFDKGPMPSDFGNLTKLQYLYLDDNNLEGEVPFSLLNISSLVIMSLMENKLKGQLPSDMCHLLPQLECLYLDTNQFEGIIPRSISRCTQLKVLRLMYNQFTGTIPGELADLNNLQYLMLGFNKLSGTIPLKLLNSTALRLLYLSYNSLSGTLPSDKGYNLPNLDQLHLTGNKFVGTIPSGLFNATLLTKLDLSENQFSGVMPAAFRDLSILEVLHIGGNNLTTDNDSHELDFLTSLTSSTHLRRIILSNNPLNATLPKSIGNLSQSLVLFQADNCGIYGNIPMEVGNITSLWNLNLYGNNISGPIPATIKRLQNLQSLNLSYNGLQGSIIDELCEIKSLSVLALSSNKLSGAIPACLGNMDSLRKVYMDSNKLNSGIPSSFWNLNDILEVNLSSNALTGQLSPGIEKLRALVLLDLSRNDISGDIPAISSLALQNLSLASNKLQGSIPESLGKLVSLNSLDLSQNLLSGSIPKSLESLTFLKYINLSYNNLQGEIPSGGPFANFTAQSFMHNEALCGNPRLQVPPCAKQDGKSSRLKLILAICIPLVIVLIILILACIIVRRHRIKDEENPAEKNSSDLGAAKRISYYELVQATNGFNESNLIGKGGFGSVYQGMLSSGMIVAIKVINVDLEATSKSFDAECNAMRNLRHRNLVKVITSCSNDEFKSLVMEFMPNGSLDKWLYSHNYCLDFLQRLNIMMDVASALEYLHYGSSIPVVHCDLKPSNVLLDEDMVAHVSDFGIAKLLDEGQSITHTKTMATLGYVAPEYGSKGIISIKGDVYSYGIMLMEVFTRKMPTDDMFAAELSLKSWINNSMPDSVMEVVDSNLIQLYGDEDIDVVLPHISSVLRLALSCCADSAEERIKMTDVVAALTKIKNEFTLMKE</sequence>
<dbReference type="InterPro" id="IPR017441">
    <property type="entry name" value="Protein_kinase_ATP_BS"/>
</dbReference>
<dbReference type="InterPro" id="IPR055414">
    <property type="entry name" value="LRR_R13L4/SHOC2-like"/>
</dbReference>
<feature type="binding site" evidence="22">
    <location>
        <position position="930"/>
    </location>
    <ligand>
        <name>ATP</name>
        <dbReference type="ChEBI" id="CHEBI:30616"/>
    </ligand>
</feature>
<dbReference type="FunFam" id="3.80.10.10:FF:000905">
    <property type="entry name" value="Receptor-like protein kinase 7"/>
    <property type="match status" value="1"/>
</dbReference>
<dbReference type="PANTHER" id="PTHR27008">
    <property type="entry name" value="OS04G0122200 PROTEIN"/>
    <property type="match status" value="1"/>
</dbReference>
<dbReference type="SUPFAM" id="SSF56112">
    <property type="entry name" value="Protein kinase-like (PK-like)"/>
    <property type="match status" value="1"/>
</dbReference>
<evidence type="ECO:0000256" key="9">
    <source>
        <dbReference type="ARBA" id="ARBA00022679"/>
    </source>
</evidence>
<name>A0A444WXA7_ARAHY</name>
<dbReference type="InterPro" id="IPR003591">
    <property type="entry name" value="Leu-rich_rpt_typical-subtyp"/>
</dbReference>
<evidence type="ECO:0000256" key="8">
    <source>
        <dbReference type="ARBA" id="ARBA00022614"/>
    </source>
</evidence>
<keyword evidence="19" id="KW-0325">Glycoprotein</keyword>
<dbReference type="Pfam" id="PF23598">
    <property type="entry name" value="LRR_14"/>
    <property type="match status" value="2"/>
</dbReference>
<dbReference type="SMART" id="SM00220">
    <property type="entry name" value="S_TKc"/>
    <property type="match status" value="1"/>
</dbReference>
<dbReference type="Gene3D" id="3.30.200.20">
    <property type="entry name" value="Phosphorylase Kinase, domain 1"/>
    <property type="match status" value="1"/>
</dbReference>
<dbReference type="PRINTS" id="PR00019">
    <property type="entry name" value="LEURICHRPT"/>
</dbReference>
<dbReference type="Gramene" id="arahy.Tifrunner.gnm2.ann2.Ah20g037600.1">
    <property type="protein sequence ID" value="arahy.Tifrunner.gnm2.ann2.Ah20g037600.1-CDS"/>
    <property type="gene ID" value="arahy.Tifrunner.gnm2.ann2.Ah20g037600"/>
</dbReference>
<evidence type="ECO:0000256" key="22">
    <source>
        <dbReference type="PROSITE-ProRule" id="PRU10141"/>
    </source>
</evidence>
<dbReference type="EC" id="2.7.11.1" evidence="4"/>
<dbReference type="GO" id="GO:0005524">
    <property type="term" value="F:ATP binding"/>
    <property type="evidence" value="ECO:0007669"/>
    <property type="project" value="UniProtKB-UniRule"/>
</dbReference>
<keyword evidence="6" id="KW-0723">Serine/threonine-protein kinase</keyword>
<dbReference type="FunFam" id="1.10.510.10:FF:000358">
    <property type="entry name" value="Putative leucine-rich repeat receptor-like serine/threonine-protein kinase"/>
    <property type="match status" value="1"/>
</dbReference>
<dbReference type="FunFam" id="3.80.10.10:FF:000101">
    <property type="entry name" value="LRR receptor-like serine/threonine-protein kinase ERECTA"/>
    <property type="match status" value="1"/>
</dbReference>
<dbReference type="OrthoDB" id="1405468at2759"/>
<dbReference type="InterPro" id="IPR032675">
    <property type="entry name" value="LRR_dom_sf"/>
</dbReference>
<comment type="similarity">
    <text evidence="3">Belongs to the protein kinase superfamily. Ser/Thr protein kinase family.</text>
</comment>
<evidence type="ECO:0000256" key="21">
    <source>
        <dbReference type="ARBA" id="ARBA00048679"/>
    </source>
</evidence>
<dbReference type="GO" id="GO:0004674">
    <property type="term" value="F:protein serine/threonine kinase activity"/>
    <property type="evidence" value="ECO:0007669"/>
    <property type="project" value="UniProtKB-KW"/>
</dbReference>
<dbReference type="InterPro" id="IPR011009">
    <property type="entry name" value="Kinase-like_dom_sf"/>
</dbReference>
<evidence type="ECO:0000256" key="10">
    <source>
        <dbReference type="ARBA" id="ARBA00022692"/>
    </source>
</evidence>
<keyword evidence="17 23" id="KW-0472">Membrane</keyword>
<dbReference type="Gene3D" id="3.80.10.10">
    <property type="entry name" value="Ribonuclease Inhibitor"/>
    <property type="match status" value="4"/>
</dbReference>
<keyword evidence="10 23" id="KW-0812">Transmembrane</keyword>
<dbReference type="Proteomes" id="UP000289738">
    <property type="component" value="Chromosome B10"/>
</dbReference>
<reference evidence="25 26" key="1">
    <citation type="submission" date="2019-01" db="EMBL/GenBank/DDBJ databases">
        <title>Sequencing of cultivated peanut Arachis hypogaea provides insights into genome evolution and oil improvement.</title>
        <authorList>
            <person name="Chen X."/>
        </authorList>
    </citation>
    <scope>NUCLEOTIDE SEQUENCE [LARGE SCALE GENOMIC DNA]</scope>
    <source>
        <strain evidence="26">cv. Fuhuasheng</strain>
        <tissue evidence="25">Leaves</tissue>
    </source>
</reference>
<evidence type="ECO:0000256" key="20">
    <source>
        <dbReference type="ARBA" id="ARBA00047899"/>
    </source>
</evidence>
<keyword evidence="7" id="KW-0597">Phosphoprotein</keyword>
<keyword evidence="13 22" id="KW-0547">Nucleotide-binding</keyword>
<dbReference type="PROSITE" id="PS00108">
    <property type="entry name" value="PROTEIN_KINASE_ST"/>
    <property type="match status" value="1"/>
</dbReference>
<dbReference type="Pfam" id="PF08263">
    <property type="entry name" value="LRRNT_2"/>
    <property type="match status" value="1"/>
</dbReference>
<dbReference type="InterPro" id="IPR001611">
    <property type="entry name" value="Leu-rich_rpt"/>
</dbReference>
<keyword evidence="8" id="KW-0433">Leucine-rich repeat</keyword>
<evidence type="ECO:0000256" key="14">
    <source>
        <dbReference type="ARBA" id="ARBA00022777"/>
    </source>
</evidence>
<evidence type="ECO:0000259" key="24">
    <source>
        <dbReference type="PROSITE" id="PS50011"/>
    </source>
</evidence>
<keyword evidence="12" id="KW-0677">Repeat</keyword>
<evidence type="ECO:0000256" key="1">
    <source>
        <dbReference type="ARBA" id="ARBA00004162"/>
    </source>
</evidence>
<evidence type="ECO:0000256" key="4">
    <source>
        <dbReference type="ARBA" id="ARBA00012513"/>
    </source>
</evidence>
<dbReference type="PROSITE" id="PS50011">
    <property type="entry name" value="PROTEIN_KINASE_DOM"/>
    <property type="match status" value="1"/>
</dbReference>
<feature type="transmembrane region" description="Helical" evidence="23">
    <location>
        <begin position="843"/>
        <end position="865"/>
    </location>
</feature>
<evidence type="ECO:0000256" key="11">
    <source>
        <dbReference type="ARBA" id="ARBA00022729"/>
    </source>
</evidence>
<dbReference type="SMART" id="SM00365">
    <property type="entry name" value="LRR_SD22"/>
    <property type="match status" value="6"/>
</dbReference>
<dbReference type="SMR" id="A0A444WXA7"/>
<keyword evidence="15 22" id="KW-0067">ATP-binding</keyword>
<evidence type="ECO:0000256" key="15">
    <source>
        <dbReference type="ARBA" id="ARBA00022840"/>
    </source>
</evidence>
<evidence type="ECO:0000256" key="19">
    <source>
        <dbReference type="ARBA" id="ARBA00023180"/>
    </source>
</evidence>
<dbReference type="Pfam" id="PF00560">
    <property type="entry name" value="LRR_1"/>
    <property type="match status" value="2"/>
</dbReference>
<dbReference type="InterPro" id="IPR000719">
    <property type="entry name" value="Prot_kinase_dom"/>
</dbReference>
<protein>
    <recommendedName>
        <fullName evidence="4">non-specific serine/threonine protein kinase</fullName>
        <ecNumber evidence="4">2.7.11.1</ecNumber>
    </recommendedName>
</protein>
<dbReference type="Pfam" id="PF13855">
    <property type="entry name" value="LRR_8"/>
    <property type="match status" value="2"/>
</dbReference>
<dbReference type="EMBL" id="SDMP01000020">
    <property type="protein sequence ID" value="RYQ82033.1"/>
    <property type="molecule type" value="Genomic_DNA"/>
</dbReference>
<feature type="domain" description="Protein kinase" evidence="24">
    <location>
        <begin position="902"/>
        <end position="1183"/>
    </location>
</feature>
<comment type="caution">
    <text evidence="25">The sequence shown here is derived from an EMBL/GenBank/DDBJ whole genome shotgun (WGS) entry which is preliminary data.</text>
</comment>
<keyword evidence="16 23" id="KW-1133">Transmembrane helix</keyword>
<keyword evidence="14" id="KW-0418">Kinase</keyword>
<dbReference type="Gene3D" id="1.10.510.10">
    <property type="entry name" value="Transferase(Phosphotransferase) domain 1"/>
    <property type="match status" value="1"/>
</dbReference>
<evidence type="ECO:0000256" key="3">
    <source>
        <dbReference type="ARBA" id="ARBA00008684"/>
    </source>
</evidence>
<evidence type="ECO:0000256" key="17">
    <source>
        <dbReference type="ARBA" id="ARBA00023136"/>
    </source>
</evidence>
<keyword evidence="18" id="KW-0675">Receptor</keyword>
<gene>
    <name evidence="25" type="ORF">Ahy_B10g100609</name>
</gene>
<evidence type="ECO:0000256" key="5">
    <source>
        <dbReference type="ARBA" id="ARBA00022475"/>
    </source>
</evidence>
<keyword evidence="11" id="KW-0732">Signal</keyword>
<dbReference type="GO" id="GO:0005886">
    <property type="term" value="C:plasma membrane"/>
    <property type="evidence" value="ECO:0007669"/>
    <property type="project" value="UniProtKB-SubCell"/>
</dbReference>
<evidence type="ECO:0000256" key="23">
    <source>
        <dbReference type="SAM" id="Phobius"/>
    </source>
</evidence>
<dbReference type="InterPro" id="IPR008271">
    <property type="entry name" value="Ser/Thr_kinase_AS"/>
</dbReference>
<dbReference type="PANTHER" id="PTHR27008:SF585">
    <property type="entry name" value="PROTEIN KINASE DOMAIN-CONTAINING PROTEIN"/>
    <property type="match status" value="1"/>
</dbReference>
<comment type="catalytic activity">
    <reaction evidence="20">
        <text>L-threonyl-[protein] + ATP = O-phospho-L-threonyl-[protein] + ADP + H(+)</text>
        <dbReference type="Rhea" id="RHEA:46608"/>
        <dbReference type="Rhea" id="RHEA-COMP:11060"/>
        <dbReference type="Rhea" id="RHEA-COMP:11605"/>
        <dbReference type="ChEBI" id="CHEBI:15378"/>
        <dbReference type="ChEBI" id="CHEBI:30013"/>
        <dbReference type="ChEBI" id="CHEBI:30616"/>
        <dbReference type="ChEBI" id="CHEBI:61977"/>
        <dbReference type="ChEBI" id="CHEBI:456216"/>
        <dbReference type="EC" id="2.7.11.1"/>
    </reaction>
</comment>
<dbReference type="SMART" id="SM00369">
    <property type="entry name" value="LRR_TYP"/>
    <property type="match status" value="13"/>
</dbReference>
<dbReference type="FunFam" id="3.80.10.10:FF:000095">
    <property type="entry name" value="LRR receptor-like serine/threonine-protein kinase GSO1"/>
    <property type="match status" value="1"/>
</dbReference>
<dbReference type="Pfam" id="PF00069">
    <property type="entry name" value="Pkinase"/>
    <property type="match status" value="1"/>
</dbReference>
<keyword evidence="5" id="KW-1003">Cell membrane</keyword>
<accession>A0A444WXA7</accession>
<keyword evidence="9" id="KW-0808">Transferase</keyword>
<evidence type="ECO:0000256" key="2">
    <source>
        <dbReference type="ARBA" id="ARBA00004479"/>
    </source>
</evidence>
<dbReference type="FunFam" id="3.80.10.10:FF:000383">
    <property type="entry name" value="Leucine-rich repeat receptor protein kinase EMS1"/>
    <property type="match status" value="1"/>
</dbReference>
<dbReference type="InterPro" id="IPR051809">
    <property type="entry name" value="Plant_receptor-like_S/T_kinase"/>
</dbReference>
<evidence type="ECO:0000256" key="7">
    <source>
        <dbReference type="ARBA" id="ARBA00022553"/>
    </source>
</evidence>
<evidence type="ECO:0000256" key="6">
    <source>
        <dbReference type="ARBA" id="ARBA00022527"/>
    </source>
</evidence>
<organism evidence="25 26">
    <name type="scientific">Arachis hypogaea</name>
    <name type="common">Peanut</name>
    <dbReference type="NCBI Taxonomy" id="3818"/>
    <lineage>
        <taxon>Eukaryota</taxon>
        <taxon>Viridiplantae</taxon>
        <taxon>Streptophyta</taxon>
        <taxon>Embryophyta</taxon>
        <taxon>Tracheophyta</taxon>
        <taxon>Spermatophyta</taxon>
        <taxon>Magnoliopsida</taxon>
        <taxon>eudicotyledons</taxon>
        <taxon>Gunneridae</taxon>
        <taxon>Pentapetalae</taxon>
        <taxon>rosids</taxon>
        <taxon>fabids</taxon>
        <taxon>Fabales</taxon>
        <taxon>Fabaceae</taxon>
        <taxon>Papilionoideae</taxon>
        <taxon>50 kb inversion clade</taxon>
        <taxon>dalbergioids sensu lato</taxon>
        <taxon>Dalbergieae</taxon>
        <taxon>Pterocarpus clade</taxon>
        <taxon>Arachis</taxon>
    </lineage>
</organism>
<dbReference type="FunFam" id="3.30.200.20:FF:000661">
    <property type="entry name" value="Serine-threonine protein kinase plant-type"/>
    <property type="match status" value="1"/>
</dbReference>
<evidence type="ECO:0000313" key="25">
    <source>
        <dbReference type="EMBL" id="RYQ82033.1"/>
    </source>
</evidence>
<dbReference type="AlphaFoldDB" id="A0A444WXA7"/>
<dbReference type="STRING" id="3818.A0A444WXA7"/>
<evidence type="ECO:0000256" key="13">
    <source>
        <dbReference type="ARBA" id="ARBA00022741"/>
    </source>
</evidence>
<proteinExistence type="inferred from homology"/>
<evidence type="ECO:0000256" key="18">
    <source>
        <dbReference type="ARBA" id="ARBA00023170"/>
    </source>
</evidence>
<dbReference type="InterPro" id="IPR013210">
    <property type="entry name" value="LRR_N_plant-typ"/>
</dbReference>
<keyword evidence="26" id="KW-1185">Reference proteome</keyword>
<dbReference type="SUPFAM" id="SSF52058">
    <property type="entry name" value="L domain-like"/>
    <property type="match status" value="3"/>
</dbReference>